<name>A0A2A7SGI3_BURGA</name>
<feature type="transmembrane region" description="Helical" evidence="3">
    <location>
        <begin position="309"/>
        <end position="332"/>
    </location>
</feature>
<dbReference type="InterPro" id="IPR043128">
    <property type="entry name" value="Rev_trsase/Diguanyl_cyclase"/>
</dbReference>
<evidence type="ECO:0000259" key="4">
    <source>
        <dbReference type="PROSITE" id="PS50887"/>
    </source>
</evidence>
<comment type="caution">
    <text evidence="5">The sequence shown here is derived from an EMBL/GenBank/DDBJ whole genome shotgun (WGS) entry which is preliminary data.</text>
</comment>
<sequence>MRAFRSASIGRRLWWRAILAILLVAALAILALGQVYEAFSQARHHARLLRELRVLLNVANDISSERAPSNVVMTDSGHASSAAVAWLARGRAKTDRDLDAASARYLSSSQAARMKRRLAEARRLVDLRALQVDPPGVDVQDSIDAMFAAYDAMHDVVAAHAANTITSTPSLQGAVLQAMALAEVRDAAGRLGSCLVASMATHTPLSERNLENIDRLSERIRVFWWQSGLDERSAEIARRRAEAWGAFARDGLPLIDSLTHAGRRARLDTMTVADFTSRYVQALRPLEDMRRHYLETLVDAYVEQERDRLVLLVVAALLALVVVALVAGLMSIMHFRVLRPLLEVSEAVITLADETRMPKGLRRNSARELQVLFDAFDILESRMRERASLAEKLKRQAQTDALTKLFNRRAFETFGQIKLRGADPAGQPFLILLDLDHFKSINDRFGHPVGDGVLVKVADALASQVRPGDLVARIGGEEFVVLLHAVDVAAALSLAERLLAAIRAVAVFAADGTAVPVTASLGVASGSQLSLRQLLSHADLALYEAKRLGRDRIRMFGLAAPA</sequence>
<proteinExistence type="predicted"/>
<dbReference type="Proteomes" id="UP000220629">
    <property type="component" value="Unassembled WGS sequence"/>
</dbReference>
<evidence type="ECO:0000256" key="2">
    <source>
        <dbReference type="ARBA" id="ARBA00034247"/>
    </source>
</evidence>
<keyword evidence="3" id="KW-1133">Transmembrane helix</keyword>
<dbReference type="PROSITE" id="PS50887">
    <property type="entry name" value="GGDEF"/>
    <property type="match status" value="1"/>
</dbReference>
<evidence type="ECO:0000256" key="1">
    <source>
        <dbReference type="ARBA" id="ARBA00012528"/>
    </source>
</evidence>
<dbReference type="SUPFAM" id="SSF55073">
    <property type="entry name" value="Nucleotide cyclase"/>
    <property type="match status" value="1"/>
</dbReference>
<dbReference type="FunFam" id="3.30.70.270:FF:000001">
    <property type="entry name" value="Diguanylate cyclase domain protein"/>
    <property type="match status" value="1"/>
</dbReference>
<dbReference type="EMBL" id="PDDY01000001">
    <property type="protein sequence ID" value="PEH42628.1"/>
    <property type="molecule type" value="Genomic_DNA"/>
</dbReference>
<dbReference type="EC" id="2.7.7.65" evidence="1"/>
<feature type="domain" description="GGDEF" evidence="4">
    <location>
        <begin position="426"/>
        <end position="558"/>
    </location>
</feature>
<dbReference type="RefSeq" id="WP_098152450.1">
    <property type="nucleotide sequence ID" value="NZ_CADEQH010000020.1"/>
</dbReference>
<protein>
    <recommendedName>
        <fullName evidence="1">diguanylate cyclase</fullName>
        <ecNumber evidence="1">2.7.7.65</ecNumber>
    </recommendedName>
</protein>
<reference evidence="6" key="1">
    <citation type="submission" date="2017-09" db="EMBL/GenBank/DDBJ databases">
        <title>FDA dAtabase for Regulatory Grade micrObial Sequences (FDA-ARGOS): Supporting development and validation of Infectious Disease Dx tests.</title>
        <authorList>
            <person name="Minogue T."/>
            <person name="Wolcott M."/>
            <person name="Wasieloski L."/>
            <person name="Aguilar W."/>
            <person name="Moore D."/>
            <person name="Tallon L."/>
            <person name="Sadzewicz L."/>
            <person name="Ott S."/>
            <person name="Zhao X."/>
            <person name="Nagaraj S."/>
            <person name="Vavikolanu K."/>
            <person name="Aluvathingal J."/>
            <person name="Nadendla S."/>
            <person name="Sichtig H."/>
        </authorList>
    </citation>
    <scope>NUCLEOTIDE SEQUENCE [LARGE SCALE GENOMIC DNA]</scope>
    <source>
        <strain evidence="6">FDAARGOS_390</strain>
    </source>
</reference>
<keyword evidence="3" id="KW-0812">Transmembrane</keyword>
<dbReference type="SMART" id="SM00267">
    <property type="entry name" value="GGDEF"/>
    <property type="match status" value="1"/>
</dbReference>
<gene>
    <name evidence="5" type="ORF">CRM94_10945</name>
</gene>
<evidence type="ECO:0000313" key="5">
    <source>
        <dbReference type="EMBL" id="PEH42628.1"/>
    </source>
</evidence>
<dbReference type="Pfam" id="PF00990">
    <property type="entry name" value="GGDEF"/>
    <property type="match status" value="1"/>
</dbReference>
<evidence type="ECO:0000313" key="6">
    <source>
        <dbReference type="Proteomes" id="UP000220629"/>
    </source>
</evidence>
<dbReference type="PANTHER" id="PTHR45138">
    <property type="entry name" value="REGULATORY COMPONENTS OF SENSORY TRANSDUCTION SYSTEM"/>
    <property type="match status" value="1"/>
</dbReference>
<comment type="catalytic activity">
    <reaction evidence="2">
        <text>2 GTP = 3',3'-c-di-GMP + 2 diphosphate</text>
        <dbReference type="Rhea" id="RHEA:24898"/>
        <dbReference type="ChEBI" id="CHEBI:33019"/>
        <dbReference type="ChEBI" id="CHEBI:37565"/>
        <dbReference type="ChEBI" id="CHEBI:58805"/>
        <dbReference type="EC" id="2.7.7.65"/>
    </reaction>
</comment>
<dbReference type="InterPro" id="IPR029787">
    <property type="entry name" value="Nucleotide_cyclase"/>
</dbReference>
<keyword evidence="3" id="KW-0472">Membrane</keyword>
<dbReference type="CDD" id="cd01949">
    <property type="entry name" value="GGDEF"/>
    <property type="match status" value="1"/>
</dbReference>
<dbReference type="Gene3D" id="3.30.70.270">
    <property type="match status" value="1"/>
</dbReference>
<dbReference type="InterPro" id="IPR050469">
    <property type="entry name" value="Diguanylate_Cyclase"/>
</dbReference>
<organism evidence="5 6">
    <name type="scientific">Burkholderia gladioli</name>
    <name type="common">Pseudomonas marginata</name>
    <name type="synonym">Phytomonas marginata</name>
    <dbReference type="NCBI Taxonomy" id="28095"/>
    <lineage>
        <taxon>Bacteria</taxon>
        <taxon>Pseudomonadati</taxon>
        <taxon>Pseudomonadota</taxon>
        <taxon>Betaproteobacteria</taxon>
        <taxon>Burkholderiales</taxon>
        <taxon>Burkholderiaceae</taxon>
        <taxon>Burkholderia</taxon>
    </lineage>
</organism>
<dbReference type="PANTHER" id="PTHR45138:SF9">
    <property type="entry name" value="DIGUANYLATE CYCLASE DGCM-RELATED"/>
    <property type="match status" value="1"/>
</dbReference>
<dbReference type="GO" id="GO:0052621">
    <property type="term" value="F:diguanylate cyclase activity"/>
    <property type="evidence" value="ECO:0007669"/>
    <property type="project" value="UniProtKB-EC"/>
</dbReference>
<dbReference type="AlphaFoldDB" id="A0A2A7SGI3"/>
<evidence type="ECO:0000256" key="3">
    <source>
        <dbReference type="SAM" id="Phobius"/>
    </source>
</evidence>
<accession>A0A2A7SGI3</accession>
<dbReference type="InterPro" id="IPR000160">
    <property type="entry name" value="GGDEF_dom"/>
</dbReference>
<dbReference type="NCBIfam" id="TIGR00254">
    <property type="entry name" value="GGDEF"/>
    <property type="match status" value="1"/>
</dbReference>